<comment type="caution">
    <text evidence="2">The sequence shown here is derived from an EMBL/GenBank/DDBJ whole genome shotgun (WGS) entry which is preliminary data.</text>
</comment>
<dbReference type="STRING" id="1141098.A0A1Y2E2T2"/>
<dbReference type="InterPro" id="IPR036188">
    <property type="entry name" value="FAD/NAD-bd_sf"/>
</dbReference>
<evidence type="ECO:0000256" key="1">
    <source>
        <dbReference type="ARBA" id="ARBA00010790"/>
    </source>
</evidence>
<proteinExistence type="inferred from homology"/>
<keyword evidence="3" id="KW-1185">Reference proteome</keyword>
<dbReference type="RefSeq" id="XP_040716327.1">
    <property type="nucleotide sequence ID" value="XM_040862709.1"/>
</dbReference>
<gene>
    <name evidence="2" type="ORF">BCR38DRAFT_465696</name>
</gene>
<dbReference type="OrthoDB" id="269227at2759"/>
<dbReference type="Gene3D" id="3.50.50.60">
    <property type="entry name" value="FAD/NAD(P)-binding domain"/>
    <property type="match status" value="2"/>
</dbReference>
<evidence type="ECO:0000313" key="2">
    <source>
        <dbReference type="EMBL" id="ORY65175.1"/>
    </source>
</evidence>
<sequence>MNSGGTTGCVGAGRLAADSSVKVVVIEAGQHHEELKNVHRAGGFIQLFDKETDWTIVCEKGASIDDRQVEIFHNKSWYRCSKNPHGYGPLRIEPHDLASISDLVLDSMVSRGFNLEVRHVLSWRESPRMRKRTPRVLLERDSDGELRAAGVLVGNPAGTIARLTATKELIVSSGIGAKKELEAHDIDTIIDIPGVGKNLMDHLIVSSPREPGRDPMGLTSKKPHIDFWNTKYYLGPKQFDYFLIDHEYAFSMVAELFSPVTRHLQARSADPLEGHKVDFNYLADLLNVEVLAEACRFGNEVVMEGEGTRDFVTISWPPNLTHKYTTWEGWVPYVKENSTTCGSFPFVLSCHAAKRCAMGRANDPTTVVNEFLREDLTRPSSSVLLNSVVVFSEERYAQS</sequence>
<protein>
    <recommendedName>
        <fullName evidence="4">Glucose-methanol-choline oxidoreductase N-terminal domain-containing protein</fullName>
    </recommendedName>
</protein>
<dbReference type="SUPFAM" id="SSF51905">
    <property type="entry name" value="FAD/NAD(P)-binding domain"/>
    <property type="match status" value="1"/>
</dbReference>
<dbReference type="Gene3D" id="3.30.560.10">
    <property type="entry name" value="Glucose Oxidase, domain 3"/>
    <property type="match status" value="3"/>
</dbReference>
<dbReference type="GO" id="GO:0050660">
    <property type="term" value="F:flavin adenine dinucleotide binding"/>
    <property type="evidence" value="ECO:0007669"/>
    <property type="project" value="InterPro"/>
</dbReference>
<dbReference type="SUPFAM" id="SSF54373">
    <property type="entry name" value="FAD-linked reductases, C-terminal domain"/>
    <property type="match status" value="1"/>
</dbReference>
<name>A0A1Y2E2T2_9PEZI</name>
<evidence type="ECO:0008006" key="4">
    <source>
        <dbReference type="Google" id="ProtNLM"/>
    </source>
</evidence>
<dbReference type="GeneID" id="63778921"/>
<dbReference type="AlphaFoldDB" id="A0A1Y2E2T2"/>
<dbReference type="InterPro" id="IPR012132">
    <property type="entry name" value="GMC_OxRdtase"/>
</dbReference>
<dbReference type="EMBL" id="MCFJ01000006">
    <property type="protein sequence ID" value="ORY65175.1"/>
    <property type="molecule type" value="Genomic_DNA"/>
</dbReference>
<dbReference type="GO" id="GO:0016491">
    <property type="term" value="F:oxidoreductase activity"/>
    <property type="evidence" value="ECO:0007669"/>
    <property type="project" value="TreeGrafter"/>
</dbReference>
<reference evidence="2 3" key="1">
    <citation type="submission" date="2016-07" db="EMBL/GenBank/DDBJ databases">
        <title>Pervasive Adenine N6-methylation of Active Genes in Fungi.</title>
        <authorList>
            <consortium name="DOE Joint Genome Institute"/>
            <person name="Mondo S.J."/>
            <person name="Dannebaum R.O."/>
            <person name="Kuo R.C."/>
            <person name="Labutti K."/>
            <person name="Haridas S."/>
            <person name="Kuo A."/>
            <person name="Salamov A."/>
            <person name="Ahrendt S.R."/>
            <person name="Lipzen A."/>
            <person name="Sullivan W."/>
            <person name="Andreopoulos W.B."/>
            <person name="Clum A."/>
            <person name="Lindquist E."/>
            <person name="Daum C."/>
            <person name="Ramamoorthy G.K."/>
            <person name="Gryganskyi A."/>
            <person name="Culley D."/>
            <person name="Magnuson J.K."/>
            <person name="James T.Y."/>
            <person name="O'Malley M.A."/>
            <person name="Stajich J.E."/>
            <person name="Spatafora J.W."/>
            <person name="Visel A."/>
            <person name="Grigoriev I.V."/>
        </authorList>
    </citation>
    <scope>NUCLEOTIDE SEQUENCE [LARGE SCALE GENOMIC DNA]</scope>
    <source>
        <strain evidence="2 3">CBS 129021</strain>
    </source>
</reference>
<comment type="similarity">
    <text evidence="1">Belongs to the GMC oxidoreductase family.</text>
</comment>
<dbReference type="PANTHER" id="PTHR11552">
    <property type="entry name" value="GLUCOSE-METHANOL-CHOLINE GMC OXIDOREDUCTASE"/>
    <property type="match status" value="1"/>
</dbReference>
<organism evidence="2 3">
    <name type="scientific">Pseudomassariella vexata</name>
    <dbReference type="NCBI Taxonomy" id="1141098"/>
    <lineage>
        <taxon>Eukaryota</taxon>
        <taxon>Fungi</taxon>
        <taxon>Dikarya</taxon>
        <taxon>Ascomycota</taxon>
        <taxon>Pezizomycotina</taxon>
        <taxon>Sordariomycetes</taxon>
        <taxon>Xylariomycetidae</taxon>
        <taxon>Amphisphaeriales</taxon>
        <taxon>Pseudomassariaceae</taxon>
        <taxon>Pseudomassariella</taxon>
    </lineage>
</organism>
<accession>A0A1Y2E2T2</accession>
<dbReference type="Proteomes" id="UP000193689">
    <property type="component" value="Unassembled WGS sequence"/>
</dbReference>
<evidence type="ECO:0000313" key="3">
    <source>
        <dbReference type="Proteomes" id="UP000193689"/>
    </source>
</evidence>
<dbReference type="InParanoid" id="A0A1Y2E2T2"/>
<dbReference type="PANTHER" id="PTHR11552:SF147">
    <property type="entry name" value="CHOLINE DEHYDROGENASE, MITOCHONDRIAL"/>
    <property type="match status" value="1"/>
</dbReference>